<keyword evidence="1" id="KW-0472">Membrane</keyword>
<reference evidence="3" key="2">
    <citation type="submission" date="2017-05" db="UniProtKB">
        <authorList>
            <consortium name="EnsemblMetazoa"/>
        </authorList>
    </citation>
    <scope>IDENTIFICATION</scope>
</reference>
<dbReference type="InParanoid" id="A0A1X7U0E6"/>
<organism evidence="3">
    <name type="scientific">Amphimedon queenslandica</name>
    <name type="common">Sponge</name>
    <dbReference type="NCBI Taxonomy" id="400682"/>
    <lineage>
        <taxon>Eukaryota</taxon>
        <taxon>Metazoa</taxon>
        <taxon>Porifera</taxon>
        <taxon>Demospongiae</taxon>
        <taxon>Heteroscleromorpha</taxon>
        <taxon>Haplosclerida</taxon>
        <taxon>Niphatidae</taxon>
        <taxon>Amphimedon</taxon>
    </lineage>
</organism>
<reference evidence="4" key="1">
    <citation type="journal article" date="2010" name="Nature">
        <title>The Amphimedon queenslandica genome and the evolution of animal complexity.</title>
        <authorList>
            <person name="Srivastava M."/>
            <person name="Simakov O."/>
            <person name="Chapman J."/>
            <person name="Fahey B."/>
            <person name="Gauthier M.E."/>
            <person name="Mitros T."/>
            <person name="Richards G.S."/>
            <person name="Conaco C."/>
            <person name="Dacre M."/>
            <person name="Hellsten U."/>
            <person name="Larroux C."/>
            <person name="Putnam N.H."/>
            <person name="Stanke M."/>
            <person name="Adamska M."/>
            <person name="Darling A."/>
            <person name="Degnan S.M."/>
            <person name="Oakley T.H."/>
            <person name="Plachetzki D.C."/>
            <person name="Zhai Y."/>
            <person name="Adamski M."/>
            <person name="Calcino A."/>
            <person name="Cummins S.F."/>
            <person name="Goodstein D.M."/>
            <person name="Harris C."/>
            <person name="Jackson D.J."/>
            <person name="Leys S.P."/>
            <person name="Shu S."/>
            <person name="Woodcroft B.J."/>
            <person name="Vervoort M."/>
            <person name="Kosik K.S."/>
            <person name="Manning G."/>
            <person name="Degnan B.M."/>
            <person name="Rokhsar D.S."/>
        </authorList>
    </citation>
    <scope>NUCLEOTIDE SEQUENCE [LARGE SCALE GENOMIC DNA]</scope>
</reference>
<feature type="signal peptide" evidence="2">
    <location>
        <begin position="1"/>
        <end position="20"/>
    </location>
</feature>
<dbReference type="AlphaFoldDB" id="A0A1X7U0E6"/>
<sequence>MASFIILLVACWALFGLCLGQPNCGLLSVPANLTSPVSGSNLKYCQTNELQCCSNQYLVSEANTLRDHELIDGLHEQLLRTGGELTTIGDGMLNYAKREFIPNFIRRLNFPLNFSLNTSTYNETLQNGLLLRRNNNFRPAEFTDSLFSSEIELIITKIILPRVVSNNGPPRLESEQSDCVRNALGRYINQTTKDRVDESLEEFRRAITSLNKIVLWYNHTFLPNLETYFTPLNACVNAFIRLQCQRCVKNIAPLCRGICSDVAYGCYGIIENGFRGQFNVLWNVTSQLMNISRSSIADITKVAPCYLITSLDNSEIFRHAVDCGITIPNLSSNRKRRNTDDNENNRLEVPGMFIQAANSLLGRGFVSYGNDGPLYCRNYSNTNCWNGTANVTTYTPPAINITEISDPVSNPLLEGVTTAEVRSQVSALGNPVTDYISGDDFGSTAPQSLGNPEDTPTPSGAGIISSSVLLMFLAITYAVLIFN</sequence>
<feature type="chain" id="PRO_5010880270" description="FZ domain-containing protein" evidence="2">
    <location>
        <begin position="21"/>
        <end position="483"/>
    </location>
</feature>
<dbReference type="EnsemblMetazoa" id="XM_011408069.2">
    <property type="protein sequence ID" value="XP_011406371.1"/>
    <property type="gene ID" value="LOC105314112"/>
</dbReference>
<evidence type="ECO:0000313" key="3">
    <source>
        <dbReference type="EnsemblMetazoa" id="Aqu2.1.21047_001"/>
    </source>
</evidence>
<dbReference type="Proteomes" id="UP000007879">
    <property type="component" value="Unassembled WGS sequence"/>
</dbReference>
<evidence type="ECO:0000313" key="4">
    <source>
        <dbReference type="Proteomes" id="UP000007879"/>
    </source>
</evidence>
<keyword evidence="2" id="KW-0732">Signal</keyword>
<feature type="transmembrane region" description="Helical" evidence="1">
    <location>
        <begin position="461"/>
        <end position="482"/>
    </location>
</feature>
<name>A0A1X7U0E6_AMPQE</name>
<proteinExistence type="predicted"/>
<evidence type="ECO:0008006" key="5">
    <source>
        <dbReference type="Google" id="ProtNLM"/>
    </source>
</evidence>
<dbReference type="EnsemblMetazoa" id="Aqu2.1.21047_001">
    <property type="protein sequence ID" value="Aqu2.1.21047_001"/>
    <property type="gene ID" value="Aqu2.1.21047"/>
</dbReference>
<gene>
    <name evidence="3" type="primary">105314112</name>
</gene>
<keyword evidence="1" id="KW-0812">Transmembrane</keyword>
<keyword evidence="4" id="KW-1185">Reference proteome</keyword>
<evidence type="ECO:0000256" key="1">
    <source>
        <dbReference type="SAM" id="Phobius"/>
    </source>
</evidence>
<evidence type="ECO:0000256" key="2">
    <source>
        <dbReference type="SAM" id="SignalP"/>
    </source>
</evidence>
<dbReference type="KEGG" id="aqu:105314112"/>
<accession>A0A1X7U0E6</accession>
<protein>
    <recommendedName>
        <fullName evidence="5">FZ domain-containing protein</fullName>
    </recommendedName>
</protein>
<keyword evidence="1" id="KW-1133">Transmembrane helix</keyword>